<organism evidence="2">
    <name type="scientific">uncultured Leptolyngbya sp</name>
    <dbReference type="NCBI Taxonomy" id="332963"/>
    <lineage>
        <taxon>Bacteria</taxon>
        <taxon>Bacillati</taxon>
        <taxon>Cyanobacteriota</taxon>
        <taxon>Cyanophyceae</taxon>
        <taxon>Leptolyngbyales</taxon>
        <taxon>Leptolyngbyaceae</taxon>
        <taxon>Leptolyngbya group</taxon>
        <taxon>Leptolyngbya</taxon>
        <taxon>environmental samples</taxon>
    </lineage>
</organism>
<keyword evidence="1" id="KW-1133">Transmembrane helix</keyword>
<evidence type="ECO:0000256" key="1">
    <source>
        <dbReference type="SAM" id="Phobius"/>
    </source>
</evidence>
<feature type="non-terminal residue" evidence="2">
    <location>
        <position position="1"/>
    </location>
</feature>
<sequence>ASFSSLLGMLTSAILRQMAALPIFEAQSESKTILYCGRSAWILWIVALMLLVGRFGAQRQSLISFGAES</sequence>
<keyword evidence="1" id="KW-0812">Transmembrane</keyword>
<accession>A0A6J4KGX6</accession>
<feature type="transmembrane region" description="Helical" evidence="1">
    <location>
        <begin position="39"/>
        <end position="57"/>
    </location>
</feature>
<dbReference type="EMBL" id="CADCTY010000199">
    <property type="protein sequence ID" value="CAA9304566.1"/>
    <property type="molecule type" value="Genomic_DNA"/>
</dbReference>
<dbReference type="AlphaFoldDB" id="A0A6J4KGX6"/>
<evidence type="ECO:0000313" key="2">
    <source>
        <dbReference type="EMBL" id="CAA9304566.1"/>
    </source>
</evidence>
<protein>
    <submittedName>
        <fullName evidence="2">Uncharacterized protein</fullName>
    </submittedName>
</protein>
<name>A0A6J4KGX6_9CYAN</name>
<reference evidence="2" key="1">
    <citation type="submission" date="2020-02" db="EMBL/GenBank/DDBJ databases">
        <authorList>
            <person name="Meier V. D."/>
        </authorList>
    </citation>
    <scope>NUCLEOTIDE SEQUENCE</scope>
    <source>
        <strain evidence="2">AVDCRST_MAG94</strain>
    </source>
</reference>
<gene>
    <name evidence="2" type="ORF">AVDCRST_MAG94-590</name>
</gene>
<feature type="non-terminal residue" evidence="2">
    <location>
        <position position="69"/>
    </location>
</feature>
<keyword evidence="1" id="KW-0472">Membrane</keyword>
<proteinExistence type="predicted"/>